<evidence type="ECO:0000313" key="4">
    <source>
        <dbReference type="EMBL" id="QGY42784.1"/>
    </source>
</evidence>
<sequence>MENLSKYLEDKRFIDWVFSPSEELEDWWSTYKSDHQAESANIIRARRILRKFKTSEEDLSVEEKILLFSNILKQVEAKKEGKKKLKLYFSWMKYAAIAILFFSFGALLFYEKDNFNKEFFAQEIAEPFTGEEARLIRPDGENIILNEKKSIVEYRNDGKVVVNNNIVANRPSDNQGKSVTQLNQLIIPYGKTSEVVLPDGTKVVLNAGSRLVYPEVFKDKNREVLLVGEAFFDVEHDSEHPFVVQTTDIRIQVLGTRFNVSAYPADKTIETVLTEGKVRLEKNNAGIFSESIDLNPNELASFNKSTKKALVLSVDTENYTLWKDGLFKFESTDLNRIVKKLERYYNIHFHYKDPILGTIRISGKLELSENCEEIVNSVATAASVSINKKGENYYEIEK</sequence>
<feature type="domain" description="FecR protein" evidence="2">
    <location>
        <begin position="190"/>
        <end position="279"/>
    </location>
</feature>
<evidence type="ECO:0000259" key="3">
    <source>
        <dbReference type="Pfam" id="PF16344"/>
    </source>
</evidence>
<dbReference type="InterPro" id="IPR032508">
    <property type="entry name" value="FecR_C"/>
</dbReference>
<dbReference type="Gene3D" id="3.55.50.30">
    <property type="match status" value="1"/>
</dbReference>
<dbReference type="KEGG" id="mcos:GM418_03695"/>
<accession>A0A6I6JYN7</accession>
<dbReference type="FunFam" id="2.60.120.1440:FF:000001">
    <property type="entry name" value="Putative anti-sigma factor"/>
    <property type="match status" value="1"/>
</dbReference>
<organism evidence="4 5">
    <name type="scientific">Maribellus comscasis</name>
    <dbReference type="NCBI Taxonomy" id="2681766"/>
    <lineage>
        <taxon>Bacteria</taxon>
        <taxon>Pseudomonadati</taxon>
        <taxon>Bacteroidota</taxon>
        <taxon>Bacteroidia</taxon>
        <taxon>Marinilabiliales</taxon>
        <taxon>Prolixibacteraceae</taxon>
        <taxon>Maribellus</taxon>
    </lineage>
</organism>
<dbReference type="Pfam" id="PF16344">
    <property type="entry name" value="FecR_C"/>
    <property type="match status" value="1"/>
</dbReference>
<proteinExistence type="predicted"/>
<dbReference type="AlphaFoldDB" id="A0A6I6JYN7"/>
<dbReference type="GO" id="GO:0016989">
    <property type="term" value="F:sigma factor antagonist activity"/>
    <property type="evidence" value="ECO:0007669"/>
    <property type="project" value="TreeGrafter"/>
</dbReference>
<dbReference type="InterPro" id="IPR012373">
    <property type="entry name" value="Ferrdict_sens_TM"/>
</dbReference>
<name>A0A6I6JYN7_9BACT</name>
<keyword evidence="1" id="KW-0812">Transmembrane</keyword>
<protein>
    <submittedName>
        <fullName evidence="4">DUF4974 domain-containing protein</fullName>
    </submittedName>
</protein>
<keyword evidence="5" id="KW-1185">Reference proteome</keyword>
<dbReference type="RefSeq" id="WP_158863264.1">
    <property type="nucleotide sequence ID" value="NZ_CP046401.1"/>
</dbReference>
<evidence type="ECO:0000313" key="5">
    <source>
        <dbReference type="Proteomes" id="UP000428260"/>
    </source>
</evidence>
<dbReference type="Pfam" id="PF04773">
    <property type="entry name" value="FecR"/>
    <property type="match status" value="1"/>
</dbReference>
<gene>
    <name evidence="4" type="ORF">GM418_03695</name>
</gene>
<keyword evidence="1" id="KW-1133">Transmembrane helix</keyword>
<dbReference type="Gene3D" id="2.60.120.1440">
    <property type="match status" value="1"/>
</dbReference>
<evidence type="ECO:0000256" key="1">
    <source>
        <dbReference type="SAM" id="Phobius"/>
    </source>
</evidence>
<dbReference type="PANTHER" id="PTHR30273">
    <property type="entry name" value="PERIPLASMIC SIGNAL SENSOR AND SIGMA FACTOR ACTIVATOR FECR-RELATED"/>
    <property type="match status" value="1"/>
</dbReference>
<dbReference type="PANTHER" id="PTHR30273:SF2">
    <property type="entry name" value="PROTEIN FECR"/>
    <property type="match status" value="1"/>
</dbReference>
<reference evidence="4 5" key="1">
    <citation type="submission" date="2019-11" db="EMBL/GenBank/DDBJ databases">
        <authorList>
            <person name="Zheng R.K."/>
            <person name="Sun C.M."/>
        </authorList>
    </citation>
    <scope>NUCLEOTIDE SEQUENCE [LARGE SCALE GENOMIC DNA]</scope>
    <source>
        <strain evidence="4 5">WC007</strain>
    </source>
</reference>
<dbReference type="Proteomes" id="UP000428260">
    <property type="component" value="Chromosome"/>
</dbReference>
<evidence type="ECO:0000259" key="2">
    <source>
        <dbReference type="Pfam" id="PF04773"/>
    </source>
</evidence>
<feature type="domain" description="Protein FecR C-terminal" evidence="3">
    <location>
        <begin position="327"/>
        <end position="393"/>
    </location>
</feature>
<dbReference type="InterPro" id="IPR006860">
    <property type="entry name" value="FecR"/>
</dbReference>
<feature type="transmembrane region" description="Helical" evidence="1">
    <location>
        <begin position="91"/>
        <end position="110"/>
    </location>
</feature>
<keyword evidence="1" id="KW-0472">Membrane</keyword>
<dbReference type="EMBL" id="CP046401">
    <property type="protein sequence ID" value="QGY42784.1"/>
    <property type="molecule type" value="Genomic_DNA"/>
</dbReference>